<dbReference type="InterPro" id="IPR025669">
    <property type="entry name" value="AAA_dom"/>
</dbReference>
<evidence type="ECO:0000313" key="3">
    <source>
        <dbReference type="Proteomes" id="UP001165422"/>
    </source>
</evidence>
<accession>A0ABS8N126</accession>
<dbReference type="EMBL" id="JAJJPB010000001">
    <property type="protein sequence ID" value="MCC9293498.1"/>
    <property type="molecule type" value="Genomic_DNA"/>
</dbReference>
<gene>
    <name evidence="2" type="ORF">LN736_01225</name>
</gene>
<dbReference type="RefSeq" id="WP_229980504.1">
    <property type="nucleotide sequence ID" value="NZ_JAJJPB010000001.1"/>
</dbReference>
<evidence type="ECO:0000313" key="2">
    <source>
        <dbReference type="EMBL" id="MCC9293498.1"/>
    </source>
</evidence>
<proteinExistence type="predicted"/>
<dbReference type="Pfam" id="PF13614">
    <property type="entry name" value="AAA_31"/>
    <property type="match status" value="1"/>
</dbReference>
<protein>
    <submittedName>
        <fullName evidence="2">AAA family ATPase</fullName>
    </submittedName>
</protein>
<reference evidence="2" key="1">
    <citation type="submission" date="2021-11" db="EMBL/GenBank/DDBJ databases">
        <authorList>
            <person name="Qingchun L."/>
            <person name="Dong Z."/>
            <person name="Zongwei Q."/>
            <person name="Jia Z."/>
            <person name="Duotao L."/>
        </authorList>
    </citation>
    <scope>NUCLEOTIDE SEQUENCE</scope>
    <source>
        <strain evidence="2">WLY-B-L2</strain>
    </source>
</reference>
<sequence>MYKERHLVNEIEKYYDKKYDFILVDLPSVFNALVRSALYCSDYFLVPCIPDSFSAYCVGLIGEVLPMFINDWQQGKSRYINLNKYDKLILTKGQPKFAGWVFNGFETRKNKKTGVDKAQFERIKYVVEKSWLKV</sequence>
<evidence type="ECO:0000259" key="1">
    <source>
        <dbReference type="Pfam" id="PF13614"/>
    </source>
</evidence>
<feature type="domain" description="AAA" evidence="1">
    <location>
        <begin position="4"/>
        <end position="59"/>
    </location>
</feature>
<comment type="caution">
    <text evidence="2">The sequence shown here is derived from an EMBL/GenBank/DDBJ whole genome shotgun (WGS) entry which is preliminary data.</text>
</comment>
<dbReference type="SUPFAM" id="SSF52540">
    <property type="entry name" value="P-loop containing nucleoside triphosphate hydrolases"/>
    <property type="match status" value="1"/>
</dbReference>
<name>A0ABS8N126_9CLOT</name>
<keyword evidence="3" id="KW-1185">Reference proteome</keyword>
<dbReference type="InterPro" id="IPR027417">
    <property type="entry name" value="P-loop_NTPase"/>
</dbReference>
<dbReference type="Proteomes" id="UP001165422">
    <property type="component" value="Unassembled WGS sequence"/>
</dbReference>
<organism evidence="2 3">
    <name type="scientific">Clostridium aromativorans</name>
    <dbReference type="NCBI Taxonomy" id="2836848"/>
    <lineage>
        <taxon>Bacteria</taxon>
        <taxon>Bacillati</taxon>
        <taxon>Bacillota</taxon>
        <taxon>Clostridia</taxon>
        <taxon>Eubacteriales</taxon>
        <taxon>Clostridiaceae</taxon>
        <taxon>Clostridium</taxon>
    </lineage>
</organism>
<dbReference type="Gene3D" id="3.40.50.300">
    <property type="entry name" value="P-loop containing nucleotide triphosphate hydrolases"/>
    <property type="match status" value="1"/>
</dbReference>